<dbReference type="RefSeq" id="WP_146263005.1">
    <property type="nucleotide sequence ID" value="NZ_SELG01000041.1"/>
</dbReference>
<dbReference type="Proteomes" id="UP000319499">
    <property type="component" value="Unassembled WGS sequence"/>
</dbReference>
<dbReference type="OrthoDB" id="997828at2"/>
<evidence type="ECO:0000313" key="1">
    <source>
        <dbReference type="EMBL" id="TWP26585.1"/>
    </source>
</evidence>
<protein>
    <recommendedName>
        <fullName evidence="3">DUF4359 domain-containing protein</fullName>
    </recommendedName>
</protein>
<gene>
    <name evidence="1" type="ORF">ETU09_08465</name>
</gene>
<comment type="caution">
    <text evidence="1">The sequence shown here is derived from an EMBL/GenBank/DDBJ whole genome shotgun (WGS) entry which is preliminary data.</text>
</comment>
<keyword evidence="2" id="KW-1185">Reference proteome</keyword>
<evidence type="ECO:0000313" key="2">
    <source>
        <dbReference type="Proteomes" id="UP000319499"/>
    </source>
</evidence>
<dbReference type="EMBL" id="SELH01000025">
    <property type="protein sequence ID" value="TWP26585.1"/>
    <property type="molecule type" value="Genomic_DNA"/>
</dbReference>
<name>A0A563D8R1_9FLAO</name>
<organism evidence="1 2">
    <name type="scientific">Apibacter muscae</name>
    <dbReference type="NCBI Taxonomy" id="2509004"/>
    <lineage>
        <taxon>Bacteria</taxon>
        <taxon>Pseudomonadati</taxon>
        <taxon>Bacteroidota</taxon>
        <taxon>Flavobacteriia</taxon>
        <taxon>Flavobacteriales</taxon>
        <taxon>Weeksellaceae</taxon>
        <taxon>Apibacter</taxon>
    </lineage>
</organism>
<accession>A0A563D8R1</accession>
<dbReference type="AlphaFoldDB" id="A0A563D8R1"/>
<evidence type="ECO:0008006" key="3">
    <source>
        <dbReference type="Google" id="ProtNLM"/>
    </source>
</evidence>
<reference evidence="1 2" key="1">
    <citation type="submission" date="2019-02" db="EMBL/GenBank/DDBJ databases">
        <title>Apibacter muscae sp. nov.: a novel member of the house fly microbiota.</title>
        <authorList>
            <person name="Park R."/>
        </authorList>
    </citation>
    <scope>NUCLEOTIDE SEQUENCE [LARGE SCALE GENOMIC DNA]</scope>
    <source>
        <strain evidence="1 2">AL1</strain>
    </source>
</reference>
<proteinExistence type="predicted"/>
<sequence length="137" mass="16152">MKIKYIFLLLIVSIAGILFYTNPSKPVVDNFIKQKFISVFNDKVSQEISQSNDPKLRLLANLGKNLLPLAGDQWINEKIDSRIRNKNYYLLTVIELNYRDQWNPIGIGIFNRVFLFPKVEEEINNFDFKEEFNKLLH</sequence>